<gene>
    <name evidence="2" type="ORF">CKAH01_18154</name>
</gene>
<evidence type="ECO:0000313" key="3">
    <source>
        <dbReference type="Proteomes" id="UP001281614"/>
    </source>
</evidence>
<evidence type="ECO:0000313" key="2">
    <source>
        <dbReference type="EMBL" id="KAK2747628.1"/>
    </source>
</evidence>
<feature type="domain" description="DUF1254" evidence="1">
    <location>
        <begin position="3"/>
        <end position="59"/>
    </location>
</feature>
<organism evidence="2 3">
    <name type="scientific">Colletotrichum kahawae</name>
    <name type="common">Coffee berry disease fungus</name>
    <dbReference type="NCBI Taxonomy" id="34407"/>
    <lineage>
        <taxon>Eukaryota</taxon>
        <taxon>Fungi</taxon>
        <taxon>Dikarya</taxon>
        <taxon>Ascomycota</taxon>
        <taxon>Pezizomycotina</taxon>
        <taxon>Sordariomycetes</taxon>
        <taxon>Hypocreomycetidae</taxon>
        <taxon>Glomerellales</taxon>
        <taxon>Glomerellaceae</taxon>
        <taxon>Colletotrichum</taxon>
        <taxon>Colletotrichum gloeosporioides species complex</taxon>
    </lineage>
</organism>
<reference evidence="2" key="1">
    <citation type="submission" date="2023-02" db="EMBL/GenBank/DDBJ databases">
        <title>Colletotrichum kahawae CIFC_Que2 genome sequencing and assembly.</title>
        <authorList>
            <person name="Baroncelli R."/>
        </authorList>
    </citation>
    <scope>NUCLEOTIDE SEQUENCE</scope>
    <source>
        <strain evidence="2">CIFC_Que2</strain>
    </source>
</reference>
<dbReference type="AlphaFoldDB" id="A0AAE0D3Q5"/>
<keyword evidence="3" id="KW-1185">Reference proteome</keyword>
<dbReference type="Proteomes" id="UP001281614">
    <property type="component" value="Unassembled WGS sequence"/>
</dbReference>
<name>A0AAE0D3Q5_COLKA</name>
<dbReference type="EMBL" id="VYYT01000288">
    <property type="protein sequence ID" value="KAK2747628.1"/>
    <property type="molecule type" value="Genomic_DNA"/>
</dbReference>
<evidence type="ECO:0000259" key="1">
    <source>
        <dbReference type="Pfam" id="PF06863"/>
    </source>
</evidence>
<protein>
    <recommendedName>
        <fullName evidence="1">DUF1254 domain-containing protein</fullName>
    </recommendedName>
</protein>
<proteinExistence type="predicted"/>
<comment type="caution">
    <text evidence="2">The sequence shown here is derived from an EMBL/GenBank/DDBJ whole genome shotgun (WGS) entry which is preliminary data.</text>
</comment>
<dbReference type="InterPro" id="IPR010679">
    <property type="entry name" value="DUF1254"/>
</dbReference>
<dbReference type="Pfam" id="PF06863">
    <property type="entry name" value="DUF1254"/>
    <property type="match status" value="1"/>
</dbReference>
<accession>A0AAE0D3Q5</accession>
<dbReference type="SUPFAM" id="SSF160935">
    <property type="entry name" value="VPA0735-like"/>
    <property type="match status" value="1"/>
</dbReference>
<sequence length="256" mass="27728">MAVNVDVLYSFSVLHLSETDILRGIPEFVDSYWSYSIWDLNSIAEISNVNGNAAGTYRLKRDALNEIGIENGSIINITTAIPPKTIVPSFDKLVTTNFTDPQTVLQFAASLLTYNPSQAILDRECANVILAQAGISNGYTAKPTVDILSAASIEADFADPAHVVQLGSNWTTTSSIGYLHTQKLTLLPNHPMLGGTIDFSTRSVKIAFFGKPGVISLGLWGIGSYDALRRLVPNRIDRYSIGSKTSNLQYLAGGQL</sequence>